<reference evidence="2 3" key="1">
    <citation type="submission" date="2014-02" db="EMBL/GenBank/DDBJ databases">
        <title>Whole genome shotgun sequence of Rhodococcus wratislaviensis NBRC 100605.</title>
        <authorList>
            <person name="Hosoyama A."/>
            <person name="Tsuchikane K."/>
            <person name="Yoshida I."/>
            <person name="Ohji S."/>
            <person name="Ichikawa N."/>
            <person name="Yamazoe A."/>
            <person name="Fujita N."/>
        </authorList>
    </citation>
    <scope>NUCLEOTIDE SEQUENCE [LARGE SCALE GENOMIC DNA]</scope>
    <source>
        <strain evidence="2 3">NBRC 100605</strain>
    </source>
</reference>
<feature type="region of interest" description="Disordered" evidence="1">
    <location>
        <begin position="1"/>
        <end position="32"/>
    </location>
</feature>
<feature type="compositionally biased region" description="Polar residues" evidence="1">
    <location>
        <begin position="1"/>
        <end position="10"/>
    </location>
</feature>
<accession>X0RGK7</accession>
<dbReference type="EMBL" id="BAWF01000094">
    <property type="protein sequence ID" value="GAF50200.1"/>
    <property type="molecule type" value="Genomic_DNA"/>
</dbReference>
<dbReference type="AlphaFoldDB" id="X0RGK7"/>
<name>X0RGK7_RHOWR</name>
<evidence type="ECO:0000313" key="2">
    <source>
        <dbReference type="EMBL" id="GAF50200.1"/>
    </source>
</evidence>
<organism evidence="2 3">
    <name type="scientific">Rhodococcus wratislaviensis NBRC 100605</name>
    <dbReference type="NCBI Taxonomy" id="1219028"/>
    <lineage>
        <taxon>Bacteria</taxon>
        <taxon>Bacillati</taxon>
        <taxon>Actinomycetota</taxon>
        <taxon>Actinomycetes</taxon>
        <taxon>Mycobacteriales</taxon>
        <taxon>Nocardiaceae</taxon>
        <taxon>Rhodococcus</taxon>
    </lineage>
</organism>
<evidence type="ECO:0000313" key="3">
    <source>
        <dbReference type="Proteomes" id="UP000019491"/>
    </source>
</evidence>
<comment type="caution">
    <text evidence="2">The sequence shown here is derived from an EMBL/GenBank/DDBJ whole genome shotgun (WGS) entry which is preliminary data.</text>
</comment>
<feature type="compositionally biased region" description="Low complexity" evidence="1">
    <location>
        <begin position="16"/>
        <end position="32"/>
    </location>
</feature>
<gene>
    <name evidence="2" type="ORF">RW1_094_02410</name>
</gene>
<proteinExistence type="predicted"/>
<dbReference type="Proteomes" id="UP000019491">
    <property type="component" value="Unassembled WGS sequence"/>
</dbReference>
<sequence length="101" mass="10786">MCISSESNEATGGRPAGAATSSSIASTPSSAGHGVREVLVVRELFRWRCAVHADKARNCVVSATAVIYVLHYPHFPRRYAPVDPATHALSSAWPGTRERAP</sequence>
<evidence type="ECO:0000256" key="1">
    <source>
        <dbReference type="SAM" id="MobiDB-lite"/>
    </source>
</evidence>
<protein>
    <submittedName>
        <fullName evidence="2">Uncharacterized protein</fullName>
    </submittedName>
</protein>
<keyword evidence="3" id="KW-1185">Reference proteome</keyword>